<reference evidence="11 13" key="2">
    <citation type="submission" date="2018-02" db="EMBL/GenBank/DDBJ databases">
        <authorList>
            <person name="Rodrigo-Torres L."/>
            <person name="Arahal R. D."/>
            <person name="Lucena T."/>
        </authorList>
    </citation>
    <scope>NUCLEOTIDE SEQUENCE [LARGE SCALE GENOMIC DNA]</scope>
    <source>
        <strain evidence="11 13">CECT 9267</strain>
    </source>
</reference>
<dbReference type="AlphaFoldDB" id="A0AAE8J668"/>
<evidence type="ECO:0000313" key="10">
    <source>
        <dbReference type="EMBL" id="PKX77610.1"/>
    </source>
</evidence>
<organism evidence="11 13">
    <name type="scientific">Latilactobacillus sakei</name>
    <name type="common">Lactobacillus sakei</name>
    <dbReference type="NCBI Taxonomy" id="1599"/>
    <lineage>
        <taxon>Bacteria</taxon>
        <taxon>Bacillati</taxon>
        <taxon>Bacillota</taxon>
        <taxon>Bacilli</taxon>
        <taxon>Lactobacillales</taxon>
        <taxon>Lactobacillaceae</taxon>
        <taxon>Latilactobacillus</taxon>
    </lineage>
</organism>
<comment type="function">
    <text evidence="8">ATP-binding (A) component of a common energy-coupling factor (ECF) ABC-transporter complex.</text>
</comment>
<evidence type="ECO:0000256" key="4">
    <source>
        <dbReference type="ARBA" id="ARBA00022741"/>
    </source>
</evidence>
<dbReference type="FunFam" id="3.40.50.300:FF:000224">
    <property type="entry name" value="Energy-coupling factor transporter ATP-binding protein EcfA"/>
    <property type="match status" value="1"/>
</dbReference>
<keyword evidence="5 8" id="KW-0067">ATP-binding</keyword>
<dbReference type="NCBIfam" id="NF010155">
    <property type="entry name" value="PRK13634.1"/>
    <property type="match status" value="1"/>
</dbReference>
<keyword evidence="2 8" id="KW-0813">Transport</keyword>
<evidence type="ECO:0000256" key="1">
    <source>
        <dbReference type="ARBA" id="ARBA00004202"/>
    </source>
</evidence>
<feature type="domain" description="ABC transporter" evidence="9">
    <location>
        <begin position="3"/>
        <end position="246"/>
    </location>
</feature>
<dbReference type="InterPro" id="IPR003593">
    <property type="entry name" value="AAA+_ATPase"/>
</dbReference>
<dbReference type="Pfam" id="PF00005">
    <property type="entry name" value="ABC_tran"/>
    <property type="match status" value="1"/>
</dbReference>
<protein>
    <recommendedName>
        <fullName evidence="8">Energy-coupling factor transporter ATP-binding protein EcfA2</fullName>
        <ecNumber evidence="8">7.-.-.-</ecNumber>
    </recommendedName>
</protein>
<evidence type="ECO:0000313" key="11">
    <source>
        <dbReference type="EMBL" id="SPE20703.1"/>
    </source>
</evidence>
<evidence type="ECO:0000313" key="13">
    <source>
        <dbReference type="Proteomes" id="UP000239650"/>
    </source>
</evidence>
<reference evidence="10 12" key="1">
    <citation type="submission" date="2016-09" db="EMBL/GenBank/DDBJ databases">
        <authorList>
            <person name="Inglin R.C."/>
        </authorList>
    </citation>
    <scope>NUCLEOTIDE SEQUENCE [LARGE SCALE GENOMIC DNA]</scope>
    <source>
        <strain evidence="10 12">RI-517</strain>
    </source>
</reference>
<evidence type="ECO:0000313" key="12">
    <source>
        <dbReference type="Proteomes" id="UP000234349"/>
    </source>
</evidence>
<evidence type="ECO:0000256" key="8">
    <source>
        <dbReference type="RuleBase" id="RU365104"/>
    </source>
</evidence>
<dbReference type="PANTHER" id="PTHR43553:SF27">
    <property type="entry name" value="ENERGY-COUPLING FACTOR TRANSPORTER ATP-BINDING PROTEIN ECFA2"/>
    <property type="match status" value="1"/>
</dbReference>
<dbReference type="NCBIfam" id="TIGR04521">
    <property type="entry name" value="ECF_ATPase_2"/>
    <property type="match status" value="1"/>
</dbReference>
<dbReference type="CDD" id="cd03225">
    <property type="entry name" value="ABC_cobalt_CbiO_domain1"/>
    <property type="match status" value="1"/>
</dbReference>
<dbReference type="SMART" id="SM00382">
    <property type="entry name" value="AAA"/>
    <property type="match status" value="1"/>
</dbReference>
<evidence type="ECO:0000256" key="5">
    <source>
        <dbReference type="ARBA" id="ARBA00022840"/>
    </source>
</evidence>
<evidence type="ECO:0000256" key="6">
    <source>
        <dbReference type="ARBA" id="ARBA00022967"/>
    </source>
</evidence>
<dbReference type="PANTHER" id="PTHR43553">
    <property type="entry name" value="HEAVY METAL TRANSPORTER"/>
    <property type="match status" value="1"/>
</dbReference>
<dbReference type="Proteomes" id="UP000234349">
    <property type="component" value="Unassembled WGS sequence"/>
</dbReference>
<dbReference type="InterPro" id="IPR017871">
    <property type="entry name" value="ABC_transporter-like_CS"/>
</dbReference>
<dbReference type="EMBL" id="MKGH01000030">
    <property type="protein sequence ID" value="PKX77610.1"/>
    <property type="molecule type" value="Genomic_DNA"/>
</dbReference>
<dbReference type="EC" id="7.-.-.-" evidence="8"/>
<keyword evidence="4 8" id="KW-0547">Nucleotide-binding</keyword>
<dbReference type="GO" id="GO:0042626">
    <property type="term" value="F:ATPase-coupled transmembrane transporter activity"/>
    <property type="evidence" value="ECO:0007669"/>
    <property type="project" value="TreeGrafter"/>
</dbReference>
<dbReference type="InterPro" id="IPR030946">
    <property type="entry name" value="EcfA2"/>
</dbReference>
<comment type="subunit">
    <text evidence="8">Forms a stable energy-coupling factor (ECF) transporter complex composed of 2 membrane-embedded substrate-binding proteins (S component), 2 ATP-binding proteins (A component) and 2 transmembrane proteins (T component).</text>
</comment>
<dbReference type="Proteomes" id="UP000239650">
    <property type="component" value="Unassembled WGS sequence"/>
</dbReference>
<dbReference type="GO" id="GO:0005524">
    <property type="term" value="F:ATP binding"/>
    <property type="evidence" value="ECO:0007669"/>
    <property type="project" value="UniProtKB-UniRule"/>
</dbReference>
<keyword evidence="3 8" id="KW-1003">Cell membrane</keyword>
<dbReference type="InterPro" id="IPR050095">
    <property type="entry name" value="ECF_ABC_transporter_ATP-bd"/>
</dbReference>
<keyword evidence="11" id="KW-0378">Hydrolase</keyword>
<dbReference type="PROSITE" id="PS00211">
    <property type="entry name" value="ABC_TRANSPORTER_1"/>
    <property type="match status" value="1"/>
</dbReference>
<evidence type="ECO:0000256" key="3">
    <source>
        <dbReference type="ARBA" id="ARBA00022475"/>
    </source>
</evidence>
<gene>
    <name evidence="11" type="primary">ecfA2</name>
    <name evidence="10" type="ORF">CUR37_06620</name>
    <name evidence="11" type="ORF">LAS9267_01062</name>
</gene>
<comment type="subcellular location">
    <subcellularLocation>
        <location evidence="1 8">Cell membrane</location>
        <topology evidence="1 8">Peripheral membrane protein</topology>
    </subcellularLocation>
</comment>
<dbReference type="InterPro" id="IPR003439">
    <property type="entry name" value="ABC_transporter-like_ATP-bd"/>
</dbReference>
<dbReference type="Gene3D" id="3.40.50.300">
    <property type="entry name" value="P-loop containing nucleotide triphosphate hydrolases"/>
    <property type="match status" value="1"/>
</dbReference>
<proteinExistence type="inferred from homology"/>
<sequence>MDITFKDVSYTYQPGTPFQGIGLKHINLTIESGSYTALIGHTGSGKSTLLQHLNALLKPTEGIVQIGDRQITPETNNKNLKIIRQKVGMVFQFPESQLFEATVQKDIAFGPQNFGVPEAEALERAKAMVELVGLPEAVLEQSPFDLSGGQMRRVAIAGVLAMQPEVLILDEPTAGLDPVGRREMMGLFEKLHREQGMTIVMVTHQMDDVANYADHVVVLENGGIAKSGTPREIFADPEWLTSKQLGLPTTTQFAQALIKKGFVFPKVPLTEHELAAMLRDQLPQGAGGANE</sequence>
<dbReference type="InterPro" id="IPR027417">
    <property type="entry name" value="P-loop_NTPase"/>
</dbReference>
<comment type="similarity">
    <text evidence="8">Belongs to the ABC transporter superfamily. Energy-coupling factor EcfA family.</text>
</comment>
<dbReference type="GO" id="GO:0043190">
    <property type="term" value="C:ATP-binding cassette (ABC) transporter complex"/>
    <property type="evidence" value="ECO:0007669"/>
    <property type="project" value="TreeGrafter"/>
</dbReference>
<comment type="caution">
    <text evidence="11">The sequence shown here is derived from an EMBL/GenBank/DDBJ whole genome shotgun (WGS) entry which is preliminary data.</text>
</comment>
<dbReference type="PROSITE" id="PS50893">
    <property type="entry name" value="ABC_TRANSPORTER_2"/>
    <property type="match status" value="1"/>
</dbReference>
<dbReference type="RefSeq" id="WP_076632263.1">
    <property type="nucleotide sequence ID" value="NZ_CABFKU010000023.1"/>
</dbReference>
<dbReference type="SUPFAM" id="SSF52540">
    <property type="entry name" value="P-loop containing nucleoside triphosphate hydrolases"/>
    <property type="match status" value="1"/>
</dbReference>
<dbReference type="GO" id="GO:0016887">
    <property type="term" value="F:ATP hydrolysis activity"/>
    <property type="evidence" value="ECO:0007669"/>
    <property type="project" value="InterPro"/>
</dbReference>
<keyword evidence="6" id="KW-1278">Translocase</keyword>
<evidence type="ECO:0000256" key="2">
    <source>
        <dbReference type="ARBA" id="ARBA00022448"/>
    </source>
</evidence>
<keyword evidence="7 8" id="KW-0472">Membrane</keyword>
<dbReference type="InterPro" id="IPR015856">
    <property type="entry name" value="ABC_transpr_CbiO/EcfA_su"/>
</dbReference>
<evidence type="ECO:0000256" key="7">
    <source>
        <dbReference type="ARBA" id="ARBA00023136"/>
    </source>
</evidence>
<name>A0AAE8J668_LATSK</name>
<accession>A0AAE8J668</accession>
<dbReference type="EMBL" id="OKRC01000004">
    <property type="protein sequence ID" value="SPE20703.1"/>
    <property type="molecule type" value="Genomic_DNA"/>
</dbReference>
<evidence type="ECO:0000259" key="9">
    <source>
        <dbReference type="PROSITE" id="PS50893"/>
    </source>
</evidence>